<keyword evidence="6" id="KW-0238">DNA-binding</keyword>
<reference evidence="9" key="1">
    <citation type="submission" date="2018-02" db="EMBL/GenBank/DDBJ databases">
        <authorList>
            <person name="Cohen D.B."/>
            <person name="Kent A.D."/>
        </authorList>
    </citation>
    <scope>NUCLEOTIDE SEQUENCE</scope>
</reference>
<evidence type="ECO:0008006" key="10">
    <source>
        <dbReference type="Google" id="ProtNLM"/>
    </source>
</evidence>
<feature type="compositionally biased region" description="Basic and acidic residues" evidence="8">
    <location>
        <begin position="423"/>
        <end position="437"/>
    </location>
</feature>
<evidence type="ECO:0000256" key="7">
    <source>
        <dbReference type="ARBA" id="ARBA00023239"/>
    </source>
</evidence>
<dbReference type="SUPFAM" id="SSF143081">
    <property type="entry name" value="BB1717-like"/>
    <property type="match status" value="2"/>
</dbReference>
<evidence type="ECO:0000256" key="5">
    <source>
        <dbReference type="ARBA" id="ARBA00023124"/>
    </source>
</evidence>
<evidence type="ECO:0000256" key="4">
    <source>
        <dbReference type="ARBA" id="ARBA00022801"/>
    </source>
</evidence>
<dbReference type="Gene3D" id="3.90.1680.10">
    <property type="entry name" value="SOS response associated peptidase-like"/>
    <property type="match status" value="2"/>
</dbReference>
<dbReference type="AlphaFoldDB" id="A0A2N9H4Q1"/>
<organism evidence="9">
    <name type="scientific">Fagus sylvatica</name>
    <name type="common">Beechnut</name>
    <dbReference type="NCBI Taxonomy" id="28930"/>
    <lineage>
        <taxon>Eukaryota</taxon>
        <taxon>Viridiplantae</taxon>
        <taxon>Streptophyta</taxon>
        <taxon>Embryophyta</taxon>
        <taxon>Tracheophyta</taxon>
        <taxon>Spermatophyta</taxon>
        <taxon>Magnoliopsida</taxon>
        <taxon>eudicotyledons</taxon>
        <taxon>Gunneridae</taxon>
        <taxon>Pentapetalae</taxon>
        <taxon>rosids</taxon>
        <taxon>fabids</taxon>
        <taxon>Fagales</taxon>
        <taxon>Fagaceae</taxon>
        <taxon>Fagus</taxon>
    </lineage>
</organism>
<feature type="region of interest" description="Disordered" evidence="8">
    <location>
        <begin position="366"/>
        <end position="538"/>
    </location>
</feature>
<dbReference type="Pfam" id="PF02586">
    <property type="entry name" value="SRAP"/>
    <property type="match status" value="1"/>
</dbReference>
<evidence type="ECO:0000256" key="1">
    <source>
        <dbReference type="ARBA" id="ARBA00008136"/>
    </source>
</evidence>
<keyword evidence="5" id="KW-0190">Covalent protein-DNA linkage</keyword>
<dbReference type="GO" id="GO:0006508">
    <property type="term" value="P:proteolysis"/>
    <property type="evidence" value="ECO:0007669"/>
    <property type="project" value="UniProtKB-KW"/>
</dbReference>
<keyword evidence="2" id="KW-0645">Protease</keyword>
<keyword evidence="3" id="KW-0227">DNA damage</keyword>
<evidence type="ECO:0000256" key="2">
    <source>
        <dbReference type="ARBA" id="ARBA00022670"/>
    </source>
</evidence>
<protein>
    <recommendedName>
        <fullName evidence="10">Embryonic stem cell-specific 5-hydroxymethylcytosine-binding protein</fullName>
    </recommendedName>
</protein>
<evidence type="ECO:0000256" key="8">
    <source>
        <dbReference type="SAM" id="MobiDB-lite"/>
    </source>
</evidence>
<name>A0A2N9H4Q1_FAGSY</name>
<keyword evidence="7" id="KW-0456">Lyase</keyword>
<gene>
    <name evidence="9" type="ORF">FSB_LOCUS37338</name>
</gene>
<evidence type="ECO:0000313" key="9">
    <source>
        <dbReference type="EMBL" id="SPD09456.1"/>
    </source>
</evidence>
<comment type="similarity">
    <text evidence="1">Belongs to the SOS response-associated peptidase family.</text>
</comment>
<dbReference type="InterPro" id="IPR036590">
    <property type="entry name" value="SRAP-like"/>
</dbReference>
<feature type="compositionally biased region" description="Basic and acidic residues" evidence="8">
    <location>
        <begin position="382"/>
        <end position="391"/>
    </location>
</feature>
<proteinExistence type="inferred from homology"/>
<dbReference type="InterPro" id="IPR003738">
    <property type="entry name" value="SRAP"/>
</dbReference>
<evidence type="ECO:0000256" key="6">
    <source>
        <dbReference type="ARBA" id="ARBA00023125"/>
    </source>
</evidence>
<evidence type="ECO:0000256" key="3">
    <source>
        <dbReference type="ARBA" id="ARBA00022763"/>
    </source>
</evidence>
<dbReference type="GO" id="GO:0106300">
    <property type="term" value="P:protein-DNA covalent cross-linking repair"/>
    <property type="evidence" value="ECO:0007669"/>
    <property type="project" value="InterPro"/>
</dbReference>
<dbReference type="GO" id="GO:0003697">
    <property type="term" value="F:single-stranded DNA binding"/>
    <property type="evidence" value="ECO:0007669"/>
    <property type="project" value="InterPro"/>
</dbReference>
<feature type="compositionally biased region" description="Basic and acidic residues" evidence="8">
    <location>
        <begin position="489"/>
        <end position="500"/>
    </location>
</feature>
<sequence length="538" mass="60155">MCGRGRCTLRVDDISRACHRNHASLRTLHMDRYRPSYNVSPGNHLPVVRREEGSNADADAVVLHCMKWGLIPTFTKKAEKPDHYKMFNARSESICEKASFRRLVPKNRCLVAVEGFYEWKKDGQKKQPYYIHFKDGRPLVFAALYDAWENSEGEILYTFTILTTSSSSALQWLHVYIIDWQLTLSLSLALPLLLVVSQNSSRSWVTPPPSSSINTPPVPTPFDNGATLNGVFATRSVSLVVFHSGSVASSLGVVVVCLRGLGSGGLQVFLWWPRSGFMEFFLDRMPVILGDKVSTDTWLNGSSSSKFDNMLKPYEDADLVWYPVTPGMGKPSFDGPECIKEIKLKIEGSNPITKFFSTKAIKKEESSNLEEKNSCAQSIKTDPPKSFKKELETEDNTAFSPFTEKGDQDARSNPISRFFSAEGIKEEQESNFEEKNSSAESFKTHPPKSFKKEPDTEDNKALLFFTGKGEQDSTSSVVHSQDGPAKCQLKRDYDELKGDSEQTTNETDKLCSTPARKKGNLKGGGDKQPTLFSYFGKS</sequence>
<dbReference type="PANTHER" id="PTHR13604">
    <property type="entry name" value="DC12-RELATED"/>
    <property type="match status" value="1"/>
</dbReference>
<dbReference type="PANTHER" id="PTHR13604:SF0">
    <property type="entry name" value="ABASIC SITE PROCESSING PROTEIN HMCES"/>
    <property type="match status" value="1"/>
</dbReference>
<dbReference type="GO" id="GO:0008233">
    <property type="term" value="F:peptidase activity"/>
    <property type="evidence" value="ECO:0007669"/>
    <property type="project" value="UniProtKB-KW"/>
</dbReference>
<accession>A0A2N9H4Q1</accession>
<keyword evidence="4" id="KW-0378">Hydrolase</keyword>
<dbReference type="EMBL" id="OIVN01003201">
    <property type="protein sequence ID" value="SPD09456.1"/>
    <property type="molecule type" value="Genomic_DNA"/>
</dbReference>
<feature type="compositionally biased region" description="Basic and acidic residues" evidence="8">
    <location>
        <begin position="450"/>
        <end position="460"/>
    </location>
</feature>
<dbReference type="GO" id="GO:0016829">
    <property type="term" value="F:lyase activity"/>
    <property type="evidence" value="ECO:0007669"/>
    <property type="project" value="UniProtKB-KW"/>
</dbReference>